<sequence>MALPNIFTKEVTDSLIGRIEHLTPATTPTWGKMNVGQMLAHCCVTYEYVFDSKHKKPNAFMKFILKNFVKNAVVNEKPYPRNSRTAPDFMITDERNFEAEKARLIEFLRKTQQLGAEHFDQKESHSFGVLSVHEWNNMFYKHLNHHLTQFGV</sequence>
<dbReference type="RefSeq" id="WP_109673729.1">
    <property type="nucleotide sequence ID" value="NZ_QGDT01000003.1"/>
</dbReference>
<evidence type="ECO:0000313" key="1">
    <source>
        <dbReference type="EMBL" id="PWJ58794.1"/>
    </source>
</evidence>
<keyword evidence="2" id="KW-1185">Reference proteome</keyword>
<dbReference type="Gene3D" id="1.20.120.450">
    <property type="entry name" value="dinb family like domain"/>
    <property type="match status" value="1"/>
</dbReference>
<accession>A0A316ANS8</accession>
<dbReference type="InterPro" id="IPR034660">
    <property type="entry name" value="DinB/YfiT-like"/>
</dbReference>
<organism evidence="1 2">
    <name type="scientific">Dyadobacter jejuensis</name>
    <dbReference type="NCBI Taxonomy" id="1082580"/>
    <lineage>
        <taxon>Bacteria</taxon>
        <taxon>Pseudomonadati</taxon>
        <taxon>Bacteroidota</taxon>
        <taxon>Cytophagia</taxon>
        <taxon>Cytophagales</taxon>
        <taxon>Spirosomataceae</taxon>
        <taxon>Dyadobacter</taxon>
    </lineage>
</organism>
<proteinExistence type="predicted"/>
<dbReference type="Pfam" id="PF07606">
    <property type="entry name" value="DUF1569"/>
    <property type="match status" value="1"/>
</dbReference>
<dbReference type="InterPro" id="IPR011463">
    <property type="entry name" value="DUF1569"/>
</dbReference>
<protein>
    <submittedName>
        <fullName evidence="1">Uncharacterized protein DUF1569</fullName>
    </submittedName>
</protein>
<dbReference type="AlphaFoldDB" id="A0A316ANS8"/>
<comment type="caution">
    <text evidence="1">The sequence shown here is derived from an EMBL/GenBank/DDBJ whole genome shotgun (WGS) entry which is preliminary data.</text>
</comment>
<reference evidence="1 2" key="1">
    <citation type="submission" date="2018-03" db="EMBL/GenBank/DDBJ databases">
        <title>Genomic Encyclopedia of Archaeal and Bacterial Type Strains, Phase II (KMG-II): from individual species to whole genera.</title>
        <authorList>
            <person name="Goeker M."/>
        </authorList>
    </citation>
    <scope>NUCLEOTIDE SEQUENCE [LARGE SCALE GENOMIC DNA]</scope>
    <source>
        <strain evidence="1 2">DSM 100346</strain>
    </source>
</reference>
<dbReference type="EMBL" id="QGDT01000003">
    <property type="protein sequence ID" value="PWJ58794.1"/>
    <property type="molecule type" value="Genomic_DNA"/>
</dbReference>
<dbReference type="Proteomes" id="UP000245880">
    <property type="component" value="Unassembled WGS sequence"/>
</dbReference>
<name>A0A316ANS8_9BACT</name>
<dbReference type="SUPFAM" id="SSF109854">
    <property type="entry name" value="DinB/YfiT-like putative metalloenzymes"/>
    <property type="match status" value="1"/>
</dbReference>
<evidence type="ECO:0000313" key="2">
    <source>
        <dbReference type="Proteomes" id="UP000245880"/>
    </source>
</evidence>
<dbReference type="OrthoDB" id="2599194at2"/>
<gene>
    <name evidence="1" type="ORF">CLV98_103161</name>
</gene>